<dbReference type="AlphaFoldDB" id="A0A6A3NYR0"/>
<gene>
    <name evidence="2" type="ORF">PR001_g4576</name>
</gene>
<comment type="caution">
    <text evidence="2">The sequence shown here is derived from an EMBL/GenBank/DDBJ whole genome shotgun (WGS) entry which is preliminary data.</text>
</comment>
<dbReference type="InterPro" id="IPR054722">
    <property type="entry name" value="PolX-like_BBD"/>
</dbReference>
<reference evidence="2 3" key="1">
    <citation type="submission" date="2018-09" db="EMBL/GenBank/DDBJ databases">
        <title>Genomic investigation of the strawberry pathogen Phytophthora fragariae indicates pathogenicity is determined by transcriptional variation in three key races.</title>
        <authorList>
            <person name="Adams T.M."/>
            <person name="Armitage A.D."/>
            <person name="Sobczyk M.K."/>
            <person name="Bates H.J."/>
            <person name="Dunwell J.M."/>
            <person name="Nellist C.F."/>
            <person name="Harrison R.J."/>
        </authorList>
    </citation>
    <scope>NUCLEOTIDE SEQUENCE [LARGE SCALE GENOMIC DNA]</scope>
    <source>
        <strain evidence="2 3">SCRP249</strain>
    </source>
</reference>
<protein>
    <recommendedName>
        <fullName evidence="1">Retrovirus-related Pol polyprotein from transposon TNT 1-94-like beta-barrel domain-containing protein</fullName>
    </recommendedName>
</protein>
<evidence type="ECO:0000313" key="2">
    <source>
        <dbReference type="EMBL" id="KAE9046400.1"/>
    </source>
</evidence>
<accession>A0A6A3NYR0</accession>
<dbReference type="EMBL" id="QXFV01000189">
    <property type="protein sequence ID" value="KAE9046400.1"/>
    <property type="molecule type" value="Genomic_DNA"/>
</dbReference>
<dbReference type="Pfam" id="PF22936">
    <property type="entry name" value="Pol_BBD"/>
    <property type="match status" value="1"/>
</dbReference>
<proteinExistence type="predicted"/>
<organism evidence="2 3">
    <name type="scientific">Phytophthora rubi</name>
    <dbReference type="NCBI Taxonomy" id="129364"/>
    <lineage>
        <taxon>Eukaryota</taxon>
        <taxon>Sar</taxon>
        <taxon>Stramenopiles</taxon>
        <taxon>Oomycota</taxon>
        <taxon>Peronosporomycetes</taxon>
        <taxon>Peronosporales</taxon>
        <taxon>Peronosporaceae</taxon>
        <taxon>Phytophthora</taxon>
    </lineage>
</organism>
<name>A0A6A3NYR0_9STRA</name>
<evidence type="ECO:0000259" key="1">
    <source>
        <dbReference type="Pfam" id="PF22936"/>
    </source>
</evidence>
<sequence>MKCILSACKTWRTQCQGGSRHVRTAKRHSAFVKTACPAKTEQLQYWVVTQSGKHGSVTLLNKLVALLGRLDKTDGVSIDVEPAPKRAKHSHGQPAKAIAAAATVVDRKRKHHHDKDARASKLGVGWHWIPLDSGASCHLTGHAHDLHNTREISPPKYFTVADGRTVTVGDLHIQTLVKDGNSRTKYYDLVIPNVFYVPSLPITLLSVFRLVQAGNTVLFDSDAWTITQGKNRRQILRAVQVDGIYEVVTLTSRYHETAASVPASARSRSPTKPESLLTCTGDLVISAMTHAGYWQRPLPWMA</sequence>
<feature type="domain" description="Retrovirus-related Pol polyprotein from transposon TNT 1-94-like beta-barrel" evidence="1">
    <location>
        <begin position="131"/>
        <end position="214"/>
    </location>
</feature>
<evidence type="ECO:0000313" key="3">
    <source>
        <dbReference type="Proteomes" id="UP000429607"/>
    </source>
</evidence>
<dbReference type="Proteomes" id="UP000429607">
    <property type="component" value="Unassembled WGS sequence"/>
</dbReference>